<dbReference type="PROSITE" id="PS50082">
    <property type="entry name" value="WD_REPEATS_2"/>
    <property type="match status" value="13"/>
</dbReference>
<dbReference type="SUPFAM" id="SSF52540">
    <property type="entry name" value="P-loop containing nucleoside triphosphate hydrolases"/>
    <property type="match status" value="1"/>
</dbReference>
<dbReference type="SUPFAM" id="SSF52151">
    <property type="entry name" value="FabD/lysophospholipase-like"/>
    <property type="match status" value="1"/>
</dbReference>
<feature type="repeat" description="WD" evidence="4">
    <location>
        <begin position="1369"/>
        <end position="1410"/>
    </location>
</feature>
<dbReference type="HOGENOM" id="CLU_000288_6_3_1"/>
<protein>
    <recommendedName>
        <fullName evidence="6">PNPLA domain-containing protein</fullName>
    </recommendedName>
</protein>
<keyword evidence="1 4" id="KW-0853">WD repeat</keyword>
<dbReference type="InterPro" id="IPR019775">
    <property type="entry name" value="WD40_repeat_CS"/>
</dbReference>
<dbReference type="Pfam" id="PF01734">
    <property type="entry name" value="Patatin"/>
    <property type="match status" value="1"/>
</dbReference>
<dbReference type="InterPro" id="IPR011047">
    <property type="entry name" value="Quinoprotein_ADH-like_sf"/>
</dbReference>
<keyword evidence="2" id="KW-0677">Repeat</keyword>
<dbReference type="CDD" id="cd00200">
    <property type="entry name" value="WD40"/>
    <property type="match status" value="2"/>
</dbReference>
<feature type="repeat" description="WD" evidence="4">
    <location>
        <begin position="1283"/>
        <end position="1324"/>
    </location>
</feature>
<keyword evidence="8" id="KW-1185">Reference proteome</keyword>
<dbReference type="InterPro" id="IPR020472">
    <property type="entry name" value="WD40_PAC1"/>
</dbReference>
<dbReference type="PROSITE" id="PS51635">
    <property type="entry name" value="PNPLA"/>
    <property type="match status" value="1"/>
</dbReference>
<evidence type="ECO:0000313" key="8">
    <source>
        <dbReference type="Proteomes" id="UP000054097"/>
    </source>
</evidence>
<dbReference type="STRING" id="933852.A0A0C3BCZ1"/>
<feature type="repeat" description="WD" evidence="4">
    <location>
        <begin position="1025"/>
        <end position="1066"/>
    </location>
</feature>
<evidence type="ECO:0000256" key="4">
    <source>
        <dbReference type="PROSITE-ProRule" id="PRU00221"/>
    </source>
</evidence>
<feature type="repeat" description="WD" evidence="4">
    <location>
        <begin position="1154"/>
        <end position="1195"/>
    </location>
</feature>
<comment type="caution">
    <text evidence="5">Lacks conserved residue(s) required for the propagation of feature annotation.</text>
</comment>
<name>A0A0C3BCZ1_SERVB</name>
<feature type="repeat" description="WD" evidence="4">
    <location>
        <begin position="1068"/>
        <end position="1109"/>
    </location>
</feature>
<keyword evidence="3" id="KW-0443">Lipid metabolism</keyword>
<dbReference type="InterPro" id="IPR015943">
    <property type="entry name" value="WD40/YVTN_repeat-like_dom_sf"/>
</dbReference>
<feature type="repeat" description="WD" evidence="4">
    <location>
        <begin position="1412"/>
        <end position="1453"/>
    </location>
</feature>
<dbReference type="PROSITE" id="PS50294">
    <property type="entry name" value="WD_REPEATS_REGION"/>
    <property type="match status" value="13"/>
</dbReference>
<dbReference type="SMART" id="SM00564">
    <property type="entry name" value="PQQ"/>
    <property type="match status" value="7"/>
</dbReference>
<organism evidence="7 8">
    <name type="scientific">Serendipita vermifera MAFF 305830</name>
    <dbReference type="NCBI Taxonomy" id="933852"/>
    <lineage>
        <taxon>Eukaryota</taxon>
        <taxon>Fungi</taxon>
        <taxon>Dikarya</taxon>
        <taxon>Basidiomycota</taxon>
        <taxon>Agaricomycotina</taxon>
        <taxon>Agaricomycetes</taxon>
        <taxon>Sebacinales</taxon>
        <taxon>Serendipitaceae</taxon>
        <taxon>Serendipita</taxon>
    </lineage>
</organism>
<feature type="repeat" description="WD" evidence="4">
    <location>
        <begin position="1455"/>
        <end position="1496"/>
    </location>
</feature>
<dbReference type="OrthoDB" id="538223at2759"/>
<gene>
    <name evidence="7" type="ORF">M408DRAFT_100037</name>
</gene>
<feature type="repeat" description="WD" evidence="4">
    <location>
        <begin position="1240"/>
        <end position="1281"/>
    </location>
</feature>
<feature type="repeat" description="WD" evidence="4">
    <location>
        <begin position="982"/>
        <end position="1023"/>
    </location>
</feature>
<feature type="domain" description="PNPLA" evidence="6">
    <location>
        <begin position="10"/>
        <end position="208"/>
    </location>
</feature>
<feature type="repeat" description="WD" evidence="4">
    <location>
        <begin position="939"/>
        <end position="980"/>
    </location>
</feature>
<dbReference type="InterPro" id="IPR018391">
    <property type="entry name" value="PQQ_b-propeller_rpt"/>
</dbReference>
<evidence type="ECO:0000256" key="5">
    <source>
        <dbReference type="PROSITE-ProRule" id="PRU01161"/>
    </source>
</evidence>
<dbReference type="InterPro" id="IPR001680">
    <property type="entry name" value="WD40_rpt"/>
</dbReference>
<dbReference type="InterPro" id="IPR027417">
    <property type="entry name" value="P-loop_NTPase"/>
</dbReference>
<evidence type="ECO:0000313" key="7">
    <source>
        <dbReference type="EMBL" id="KIM30004.1"/>
    </source>
</evidence>
<evidence type="ECO:0000256" key="1">
    <source>
        <dbReference type="ARBA" id="ARBA00022574"/>
    </source>
</evidence>
<dbReference type="EMBL" id="KN824286">
    <property type="protein sequence ID" value="KIM30004.1"/>
    <property type="molecule type" value="Genomic_DNA"/>
</dbReference>
<proteinExistence type="predicted"/>
<feature type="repeat" description="WD" evidence="4">
    <location>
        <begin position="1498"/>
        <end position="1539"/>
    </location>
</feature>
<dbReference type="Gene3D" id="3.40.50.300">
    <property type="entry name" value="P-loop containing nucleotide triphosphate hydrolases"/>
    <property type="match status" value="1"/>
</dbReference>
<dbReference type="Pfam" id="PF24883">
    <property type="entry name" value="NPHP3_N"/>
    <property type="match status" value="1"/>
</dbReference>
<accession>A0A0C3BCZ1</accession>
<dbReference type="InterPro" id="IPR056884">
    <property type="entry name" value="NPHP3-like_N"/>
</dbReference>
<reference evidence="7 8" key="1">
    <citation type="submission" date="2014-04" db="EMBL/GenBank/DDBJ databases">
        <authorList>
            <consortium name="DOE Joint Genome Institute"/>
            <person name="Kuo A."/>
            <person name="Zuccaro A."/>
            <person name="Kohler A."/>
            <person name="Nagy L.G."/>
            <person name="Floudas D."/>
            <person name="Copeland A."/>
            <person name="Barry K.W."/>
            <person name="Cichocki N."/>
            <person name="Veneault-Fourrey C."/>
            <person name="LaButti K."/>
            <person name="Lindquist E.A."/>
            <person name="Lipzen A."/>
            <person name="Lundell T."/>
            <person name="Morin E."/>
            <person name="Murat C."/>
            <person name="Sun H."/>
            <person name="Tunlid A."/>
            <person name="Henrissat B."/>
            <person name="Grigoriev I.V."/>
            <person name="Hibbett D.S."/>
            <person name="Martin F."/>
            <person name="Nordberg H.P."/>
            <person name="Cantor M.N."/>
            <person name="Hua S.X."/>
        </authorList>
    </citation>
    <scope>NUCLEOTIDE SEQUENCE [LARGE SCALE GENOMIC DNA]</scope>
    <source>
        <strain evidence="7 8">MAFF 305830</strain>
    </source>
</reference>
<dbReference type="GO" id="GO:0046486">
    <property type="term" value="P:glycerolipid metabolic process"/>
    <property type="evidence" value="ECO:0007669"/>
    <property type="project" value="UniProtKB-ARBA"/>
</dbReference>
<dbReference type="Gene3D" id="3.40.1090.10">
    <property type="entry name" value="Cytosolic phospholipase A2 catalytic domain"/>
    <property type="match status" value="1"/>
</dbReference>
<evidence type="ECO:0000256" key="2">
    <source>
        <dbReference type="ARBA" id="ARBA00022737"/>
    </source>
</evidence>
<sequence length="1635" mass="181279">MPPRKNLRLASFDVGGVRGFSQLEIMRSIMHWLNWNKTSSGFEGHALPCQHFDLIGGSGTGGILAIMFTRLRMSVEEASEEFFTITEEVYKADELDSSERSRRLRQCLEGMLQKRGLPLDMKLMEETRENSCAGFVVASLRNNLETRICLRTYPVRAQPSSTITVVEAILATCATQPAFAPVSFGERYRKREYVGAGFGANNPIQEVITEAHFLFGGDSSVSSLLSLGTGHPGIISLSSQTNGDNLYQGMRDTMNDCEQKAQDMEQRLGPVGIYSRFSVDQGMQNNEHGQATDPEWITSQTEGYLARHDTLQKLDTFVRNVGSEEGDTTLDQLRHVGGRSITGMGDMVGKSYDILISNQDDAIIEKLKPPNLEYDPHVSECMEGTRQDILSEIIDWTNDTEAPNILWLKGYPGVGKSTISTTLTEKLRSLGRLGSSFFFRREMAEAMTPRALWRRTAYDLGCRYLPARKHLVALLTANKDILTTPNVNTLFHQLLVDPLTASDDIPPESLPVVVIDALDECGGLDGQRSDHRKSLMRSLGDWSHLPRRFKLVVTSRGESDIEHLFSTTVHHLVEISAGQTVKPHSSNDIMTFLECHFREITAEYPKSLPLGWPGDDVVRKLTEMAGGLFIWVETIIKLIKQGEPQQRLGYILQRNGSGGLVALYSSILQTSFPSPSPEELTSFRTIIGSVILMKQPLPISSLLSLLSIEVSMMEYVCNRLRSVMDCRDALRVHHQSFVDFLMDQEACPPAFLIDRGDGHQNLTRACLRVMNSNLQFNIHGLKSSYTLNRDVENLSSLVVSNISAQLSYSSHFWASHLAESTFDDAILDHLHEFMHEKFLFWLEVLSLTKGVNLASTMVMILTKWLRAYDQDTEMARDMERFVAAFASVISQSVPHIYLSALAFSPLTSIVRKQYKDRYPLTLKIVDGGQASWPAMQKLFAGHENGVASVAFSPDGKRVVSGSYDKTVRIWDAETGELVTEPFEGHSDTISSVAFSPDGRRVVSGSWDNTIQIWDAKTRELVTQPLKCHKCVIHSVAFSPDGRRAVSGSWQSIVQIWDLETAEPIMQSLENNKGFVSSVAFSPDGKRVISGSEDKSIRIWDAETGELVTRPLEGHNGAVCSIAFSPDGKHVVSGSKDKTVRIWDSETGELVIQPFEGHDGTINSVAFSPDGGRIVSGSLDSTIRIWNAETGKLVTEPLEGHEDEVNSVSFSPDGRRVVSGSFDKTVRIWDVEMREFITQQSKDSKYSLTSAAFSPDGRSVVTGSEDGEVQIWDIRTGELIAHPLKGHKEGVISIAFSSDGMRAVSGHWDCTVQIWDTETGRLRKQAVGANIYGIGSVPFSLDSRNVLSGFWNDKIGVWDTETGESVIKTLEGHTNRATSAAFSPDGKRVVVGCEEEKVQIWNVETGERITQPLAGDRATVTCVAFSPDGERVVSGSKDKTIRIWDVETGTLVTQLFVGHEGGVNSVAFSPDGRWVVCGSGGKTVQIWNIQTGELVTQPFVGHKAGIKSVAFSPDGSWVVSTSWDGTVRIWDVPTSKRVVQRIKTGFSCLSVSQTDNHSPQNWSSIDDILPTKEEDGWVLGPNSELLFWVPPTLRLGLYLPRNRLILGSCIKTRLCFKQFVHGEDWTLCRENPTQES</sequence>
<dbReference type="InterPro" id="IPR002641">
    <property type="entry name" value="PNPLA_dom"/>
</dbReference>
<feature type="repeat" description="WD" evidence="4">
    <location>
        <begin position="1197"/>
        <end position="1238"/>
    </location>
</feature>
<dbReference type="PANTHER" id="PTHR22847:SF637">
    <property type="entry name" value="WD REPEAT DOMAIN 5B"/>
    <property type="match status" value="1"/>
</dbReference>
<dbReference type="GO" id="GO:1990234">
    <property type="term" value="C:transferase complex"/>
    <property type="evidence" value="ECO:0007669"/>
    <property type="project" value="UniProtKB-ARBA"/>
</dbReference>
<evidence type="ECO:0000256" key="3">
    <source>
        <dbReference type="ARBA" id="ARBA00023098"/>
    </source>
</evidence>
<dbReference type="Gene3D" id="2.130.10.10">
    <property type="entry name" value="YVTN repeat-like/Quinoprotein amine dehydrogenase"/>
    <property type="match status" value="4"/>
</dbReference>
<dbReference type="PROSITE" id="PS00678">
    <property type="entry name" value="WD_REPEATS_1"/>
    <property type="match status" value="10"/>
</dbReference>
<dbReference type="SUPFAM" id="SSF50998">
    <property type="entry name" value="Quinoprotein alcohol dehydrogenase-like"/>
    <property type="match status" value="2"/>
</dbReference>
<dbReference type="PANTHER" id="PTHR22847">
    <property type="entry name" value="WD40 REPEAT PROTEIN"/>
    <property type="match status" value="1"/>
</dbReference>
<evidence type="ECO:0000259" key="6">
    <source>
        <dbReference type="PROSITE" id="PS51635"/>
    </source>
</evidence>
<feature type="repeat" description="WD" evidence="4">
    <location>
        <begin position="1111"/>
        <end position="1152"/>
    </location>
</feature>
<dbReference type="Pfam" id="PF00400">
    <property type="entry name" value="WD40"/>
    <property type="match status" value="13"/>
</dbReference>
<dbReference type="InterPro" id="IPR016035">
    <property type="entry name" value="Acyl_Trfase/lysoPLipase"/>
</dbReference>
<reference evidence="8" key="2">
    <citation type="submission" date="2015-01" db="EMBL/GenBank/DDBJ databases">
        <title>Evolutionary Origins and Diversification of the Mycorrhizal Mutualists.</title>
        <authorList>
            <consortium name="DOE Joint Genome Institute"/>
            <consortium name="Mycorrhizal Genomics Consortium"/>
            <person name="Kohler A."/>
            <person name="Kuo A."/>
            <person name="Nagy L.G."/>
            <person name="Floudas D."/>
            <person name="Copeland A."/>
            <person name="Barry K.W."/>
            <person name="Cichocki N."/>
            <person name="Veneault-Fourrey C."/>
            <person name="LaButti K."/>
            <person name="Lindquist E.A."/>
            <person name="Lipzen A."/>
            <person name="Lundell T."/>
            <person name="Morin E."/>
            <person name="Murat C."/>
            <person name="Riley R."/>
            <person name="Ohm R."/>
            <person name="Sun H."/>
            <person name="Tunlid A."/>
            <person name="Henrissat B."/>
            <person name="Grigoriev I.V."/>
            <person name="Hibbett D.S."/>
            <person name="Martin F."/>
        </authorList>
    </citation>
    <scope>NUCLEOTIDE SEQUENCE [LARGE SCALE GENOMIC DNA]</scope>
    <source>
        <strain evidence="8">MAFF 305830</strain>
    </source>
</reference>
<dbReference type="PRINTS" id="PR00320">
    <property type="entry name" value="GPROTEINBRPT"/>
</dbReference>
<dbReference type="Proteomes" id="UP000054097">
    <property type="component" value="Unassembled WGS sequence"/>
</dbReference>
<dbReference type="SMART" id="SM00320">
    <property type="entry name" value="WD40"/>
    <property type="match status" value="14"/>
</dbReference>